<comment type="caution">
    <text evidence="1">The sequence shown here is derived from an EMBL/GenBank/DDBJ whole genome shotgun (WGS) entry which is preliminary data.</text>
</comment>
<evidence type="ECO:0000313" key="2">
    <source>
        <dbReference type="Proteomes" id="UP000668060"/>
    </source>
</evidence>
<reference evidence="1" key="1">
    <citation type="journal article" date="2021" name="Front. Mar. Sci.">
        <title>Genomes of Diverse Isolates of Prochlorococcus High-Light-Adapted Clade II in the Western Pacific Ocean.</title>
        <authorList>
            <person name="Yan W."/>
            <person name="Feng X."/>
            <person name="Zhang W."/>
            <person name="Nawaz M.Z."/>
            <person name="Luo T."/>
            <person name="Zhang R."/>
            <person name="Jiao N."/>
        </authorList>
    </citation>
    <scope>NUCLEOTIDE SEQUENCE</scope>
    <source>
        <strain evidence="1">CUG1433</strain>
    </source>
</reference>
<dbReference type="Proteomes" id="UP000668060">
    <property type="component" value="Unassembled WGS sequence"/>
</dbReference>
<name>A0A9D9G169_PROMR</name>
<protein>
    <submittedName>
        <fullName evidence="1">Uncharacterized protein</fullName>
    </submittedName>
</protein>
<gene>
    <name evidence="1" type="ORF">JJ842_07990</name>
</gene>
<dbReference type="AlphaFoldDB" id="A0A9D9G169"/>
<accession>A0A9D9G169</accession>
<evidence type="ECO:0000313" key="1">
    <source>
        <dbReference type="EMBL" id="MBO6971850.1"/>
    </source>
</evidence>
<dbReference type="EMBL" id="JAEPLN010000001">
    <property type="protein sequence ID" value="MBO6971850.1"/>
    <property type="molecule type" value="Genomic_DNA"/>
</dbReference>
<organism evidence="1 2">
    <name type="scientific">Prochlorococcus marinus CUG1433</name>
    <dbReference type="NCBI Taxonomy" id="2774506"/>
    <lineage>
        <taxon>Bacteria</taxon>
        <taxon>Bacillati</taxon>
        <taxon>Cyanobacteriota</taxon>
        <taxon>Cyanophyceae</taxon>
        <taxon>Synechococcales</taxon>
        <taxon>Prochlorococcaceae</taxon>
        <taxon>Prochlorococcus</taxon>
    </lineage>
</organism>
<proteinExistence type="predicted"/>
<sequence length="475" mass="57325">MDLNSLEHEADNQKLSIKKRFLRTNSLFKKELKKIKDNLIKERIQIDSLRYISIIEYQNIQNNLNRRENKKVTISKLINHNNFIVDINIPKLIKIKLFLYQIISLIRWLQDSKRSIKLNILIMHSVAEDLLQHINKKKKDHNLEIIIPAELIIFSKKKLFKNIKLNPNRRKIEPLKFYMDKLYELREIYYTKTELISREIYRFIIFLSKFKIVNSIVCYANHQSYLENHLSRQNKKISKKWKGVYIALHGGCYGISCGNPIMNHHCEDNLEQSPNFLLPIELHKHFFDDIDFFNKQLSSTLFNKRKIIKRQYGFEIIKNDKYPKLKNNDLYVFANNLVPYADPWTNYYSEFHIDKTIERWKEFRKIWVKGKTYIVVRPACKNYLFNFYKQQVNEINVITMNKQFNLNNSYMIFEGQTSAIREFSRKSNLSLIYLPKRIFFLSKNNYVKQDLHFKKDSIKIIKDEKVLFKLLRKLN</sequence>